<evidence type="ECO:0000259" key="15">
    <source>
        <dbReference type="Pfam" id="PF12819"/>
    </source>
</evidence>
<feature type="signal peptide" evidence="14">
    <location>
        <begin position="1"/>
        <end position="20"/>
    </location>
</feature>
<keyword evidence="7" id="KW-0418">Kinase</keyword>
<keyword evidence="6" id="KW-0547">Nucleotide-binding</keyword>
<evidence type="ECO:0000256" key="14">
    <source>
        <dbReference type="SAM" id="SignalP"/>
    </source>
</evidence>
<accession>A0ABD0VX29</accession>
<evidence type="ECO:0000256" key="12">
    <source>
        <dbReference type="SAM" id="MobiDB-lite"/>
    </source>
</evidence>
<evidence type="ECO:0000256" key="8">
    <source>
        <dbReference type="ARBA" id="ARBA00022840"/>
    </source>
</evidence>
<feature type="chain" id="PRO_5044804241" description="Malectin-like domain-containing protein" evidence="14">
    <location>
        <begin position="21"/>
        <end position="600"/>
    </location>
</feature>
<dbReference type="AlphaFoldDB" id="A0ABD0VX29"/>
<keyword evidence="2" id="KW-0723">Serine/threonine-protein kinase</keyword>
<dbReference type="Proteomes" id="UP001552299">
    <property type="component" value="Unassembled WGS sequence"/>
</dbReference>
<keyword evidence="3" id="KW-0808">Transferase</keyword>
<dbReference type="FunFam" id="2.60.120.430:FF:000007">
    <property type="entry name" value="FERONIA receptor-like kinase"/>
    <property type="match status" value="1"/>
</dbReference>
<dbReference type="PANTHER" id="PTHR34590">
    <property type="entry name" value="OS03G0124300 PROTEIN-RELATED"/>
    <property type="match status" value="1"/>
</dbReference>
<keyword evidence="17" id="KW-1185">Reference proteome</keyword>
<dbReference type="GO" id="GO:0004674">
    <property type="term" value="F:protein serine/threonine kinase activity"/>
    <property type="evidence" value="ECO:0007669"/>
    <property type="project" value="UniProtKB-KW"/>
</dbReference>
<evidence type="ECO:0000256" key="10">
    <source>
        <dbReference type="ARBA" id="ARBA00023136"/>
    </source>
</evidence>
<dbReference type="GO" id="GO:0005524">
    <property type="term" value="F:ATP binding"/>
    <property type="evidence" value="ECO:0007669"/>
    <property type="project" value="UniProtKB-KW"/>
</dbReference>
<keyword evidence="11" id="KW-0325">Glycoprotein</keyword>
<dbReference type="FunFam" id="2.60.120.430:FF:000003">
    <property type="entry name" value="FERONIA receptor-like kinase"/>
    <property type="match status" value="1"/>
</dbReference>
<evidence type="ECO:0000256" key="9">
    <source>
        <dbReference type="ARBA" id="ARBA00022989"/>
    </source>
</evidence>
<dbReference type="InterPro" id="IPR045272">
    <property type="entry name" value="ANXUR1/2-like"/>
</dbReference>
<keyword evidence="10 13" id="KW-0472">Membrane</keyword>
<evidence type="ECO:0000313" key="16">
    <source>
        <dbReference type="EMBL" id="KAL0926887.1"/>
    </source>
</evidence>
<feature type="domain" description="Malectin-like" evidence="15">
    <location>
        <begin position="30"/>
        <end position="397"/>
    </location>
</feature>
<evidence type="ECO:0000256" key="13">
    <source>
        <dbReference type="SAM" id="Phobius"/>
    </source>
</evidence>
<keyword evidence="4 13" id="KW-0812">Transmembrane</keyword>
<dbReference type="Gene3D" id="2.60.120.430">
    <property type="entry name" value="Galactose-binding lectin"/>
    <property type="match status" value="2"/>
</dbReference>
<name>A0ABD0VX29_DENTH</name>
<organism evidence="16 17">
    <name type="scientific">Dendrobium thyrsiflorum</name>
    <name type="common">Pinecone-like raceme dendrobium</name>
    <name type="synonym">Orchid</name>
    <dbReference type="NCBI Taxonomy" id="117978"/>
    <lineage>
        <taxon>Eukaryota</taxon>
        <taxon>Viridiplantae</taxon>
        <taxon>Streptophyta</taxon>
        <taxon>Embryophyta</taxon>
        <taxon>Tracheophyta</taxon>
        <taxon>Spermatophyta</taxon>
        <taxon>Magnoliopsida</taxon>
        <taxon>Liliopsida</taxon>
        <taxon>Asparagales</taxon>
        <taxon>Orchidaceae</taxon>
        <taxon>Epidendroideae</taxon>
        <taxon>Malaxideae</taxon>
        <taxon>Dendrobiinae</taxon>
        <taxon>Dendrobium</taxon>
    </lineage>
</organism>
<dbReference type="EMBL" id="JANQDX010000003">
    <property type="protein sequence ID" value="KAL0926887.1"/>
    <property type="molecule type" value="Genomic_DNA"/>
</dbReference>
<evidence type="ECO:0000256" key="1">
    <source>
        <dbReference type="ARBA" id="ARBA00004479"/>
    </source>
</evidence>
<gene>
    <name evidence="16" type="ORF">M5K25_003140</name>
</gene>
<reference evidence="16 17" key="1">
    <citation type="journal article" date="2024" name="Plant Biotechnol. J.">
        <title>Dendrobium thyrsiflorum genome and its molecular insights into genes involved in important horticultural traits.</title>
        <authorList>
            <person name="Chen B."/>
            <person name="Wang J.Y."/>
            <person name="Zheng P.J."/>
            <person name="Li K.L."/>
            <person name="Liang Y.M."/>
            <person name="Chen X.F."/>
            <person name="Zhang C."/>
            <person name="Zhao X."/>
            <person name="He X."/>
            <person name="Zhang G.Q."/>
            <person name="Liu Z.J."/>
            <person name="Xu Q."/>
        </authorList>
    </citation>
    <scope>NUCLEOTIDE SEQUENCE [LARGE SCALE GENOMIC DNA]</scope>
    <source>
        <strain evidence="16">GZMU011</strain>
    </source>
</reference>
<comment type="caution">
    <text evidence="16">The sequence shown here is derived from an EMBL/GenBank/DDBJ whole genome shotgun (WGS) entry which is preliminary data.</text>
</comment>
<keyword evidence="8" id="KW-0067">ATP-binding</keyword>
<evidence type="ECO:0000313" key="17">
    <source>
        <dbReference type="Proteomes" id="UP001552299"/>
    </source>
</evidence>
<protein>
    <recommendedName>
        <fullName evidence="15">Malectin-like domain-containing protein</fullName>
    </recommendedName>
</protein>
<evidence type="ECO:0000256" key="6">
    <source>
        <dbReference type="ARBA" id="ARBA00022741"/>
    </source>
</evidence>
<evidence type="ECO:0000256" key="3">
    <source>
        <dbReference type="ARBA" id="ARBA00022679"/>
    </source>
</evidence>
<comment type="subcellular location">
    <subcellularLocation>
        <location evidence="1">Membrane</location>
        <topology evidence="1">Single-pass type I membrane protein</topology>
    </subcellularLocation>
</comment>
<evidence type="ECO:0000256" key="5">
    <source>
        <dbReference type="ARBA" id="ARBA00022729"/>
    </source>
</evidence>
<keyword evidence="9 13" id="KW-1133">Transmembrane helix</keyword>
<feature type="transmembrane region" description="Helical" evidence="13">
    <location>
        <begin position="436"/>
        <end position="459"/>
    </location>
</feature>
<proteinExistence type="predicted"/>
<sequence length="600" mass="65629">MKSLPFLILVLAAIAAGDNSSFVPRDYILLDCGSSGQNKDKENRIWNGDTGSKYAPSWLNSVSSQASNQESSVPQYPYLTARVFTSPFTYSFPLGAGRKYVRLYFYPSNYSNHEATDAFFSVTAGPITLLKNFSAYQTAVALNMDYLIREFSVNVSSAGLNLTFTPSKNYSNSYAFINGIEIVSMPDIFSTVTPLLVSGGTPIRYPIPDDWAMETVYRLNVGGQAISPSGDSGMYRSWADDSLYIYGAAFGVTYGADKNVTIQYSTSVPEYIAPIDVYSTARSMGPDPTLNTNYNLTWILSVDNGFFYLVRLHFCEIQYPITKVNQRVFNIYLNNQTAEEGTDVIALTRGIGVPVYEDYVVLTSGSGMTDLWVELHPDLKAKPEYFDAILNGMEVFKLQDGKNNLAGPNPDLPPQPDFEPDKIYNKKKSKFNSTRVIVGGVVGGAAIIGLVFLVVLVLCKRKKKKKKKGKDAVTSDGPSGKIAPQCFKKFAETAEKCVSDHGIERPATGDVLWNLEFALQLQVSAEEAGELMVDGISDVDGGPVMMDGKKDVDDPSMDSRTTTVTSTSTMSMGGRSIISEDSEGLTPSAVFSQIMNPKGR</sequence>
<dbReference type="GO" id="GO:0016020">
    <property type="term" value="C:membrane"/>
    <property type="evidence" value="ECO:0007669"/>
    <property type="project" value="UniProtKB-SubCell"/>
</dbReference>
<dbReference type="InterPro" id="IPR024788">
    <property type="entry name" value="Malectin-like_Carb-bd_dom"/>
</dbReference>
<dbReference type="Pfam" id="PF12819">
    <property type="entry name" value="Malectin_like"/>
    <property type="match status" value="1"/>
</dbReference>
<evidence type="ECO:0000256" key="11">
    <source>
        <dbReference type="ARBA" id="ARBA00023180"/>
    </source>
</evidence>
<keyword evidence="5 14" id="KW-0732">Signal</keyword>
<evidence type="ECO:0000256" key="7">
    <source>
        <dbReference type="ARBA" id="ARBA00022777"/>
    </source>
</evidence>
<evidence type="ECO:0000256" key="4">
    <source>
        <dbReference type="ARBA" id="ARBA00022692"/>
    </source>
</evidence>
<dbReference type="PANTHER" id="PTHR34590:SF5">
    <property type="entry name" value="OS04G0586500 PROTEIN"/>
    <property type="match status" value="1"/>
</dbReference>
<feature type="region of interest" description="Disordered" evidence="12">
    <location>
        <begin position="548"/>
        <end position="583"/>
    </location>
</feature>
<feature type="compositionally biased region" description="Low complexity" evidence="12">
    <location>
        <begin position="558"/>
        <end position="576"/>
    </location>
</feature>
<evidence type="ECO:0000256" key="2">
    <source>
        <dbReference type="ARBA" id="ARBA00022527"/>
    </source>
</evidence>